<dbReference type="AlphaFoldDB" id="A0A9P3TVK3"/>
<accession>A0A9P3TVK3</accession>
<keyword evidence="3" id="KW-0645">Protease</keyword>
<keyword evidence="3" id="KW-0378">Hydrolase</keyword>
<dbReference type="Proteomes" id="UP000879542">
    <property type="component" value="Unassembled WGS sequence"/>
</dbReference>
<name>A0A9P3TVK3_CLODI</name>
<reference evidence="3" key="1">
    <citation type="journal article" date="2018" name="Genome Biol.">
        <title>SKESA: strategic k-mer extension for scrupulous assemblies.</title>
        <authorList>
            <person name="Souvorov A."/>
            <person name="Agarwala R."/>
            <person name="Lipman D.J."/>
        </authorList>
    </citation>
    <scope>NUCLEOTIDE SEQUENCE</scope>
    <source>
        <strain evidence="3">Clostridioides</strain>
    </source>
</reference>
<feature type="transmembrane region" description="Helical" evidence="1">
    <location>
        <begin position="178"/>
        <end position="202"/>
    </location>
</feature>
<evidence type="ECO:0000313" key="4">
    <source>
        <dbReference type="Proteomes" id="UP000879542"/>
    </source>
</evidence>
<evidence type="ECO:0000259" key="2">
    <source>
        <dbReference type="Pfam" id="PF02517"/>
    </source>
</evidence>
<feature type="transmembrane region" description="Helical" evidence="1">
    <location>
        <begin position="154"/>
        <end position="172"/>
    </location>
</feature>
<dbReference type="EMBL" id="DAEQIJ010000014">
    <property type="protein sequence ID" value="HBH2621021.1"/>
    <property type="molecule type" value="Genomic_DNA"/>
</dbReference>
<reference evidence="3" key="2">
    <citation type="submission" date="2021-06" db="EMBL/GenBank/DDBJ databases">
        <authorList>
            <consortium name="NCBI Pathogen Detection Project"/>
        </authorList>
    </citation>
    <scope>NUCLEOTIDE SEQUENCE</scope>
    <source>
        <strain evidence="3">Clostridioides</strain>
    </source>
</reference>
<feature type="transmembrane region" description="Helical" evidence="1">
    <location>
        <begin position="94"/>
        <end position="114"/>
    </location>
</feature>
<feature type="transmembrane region" description="Helical" evidence="1">
    <location>
        <begin position="55"/>
        <end position="74"/>
    </location>
</feature>
<organism evidence="3 4">
    <name type="scientific">Clostridioides difficile</name>
    <name type="common">Peptoclostridium difficile</name>
    <dbReference type="NCBI Taxonomy" id="1496"/>
    <lineage>
        <taxon>Bacteria</taxon>
        <taxon>Bacillati</taxon>
        <taxon>Bacillota</taxon>
        <taxon>Clostridia</taxon>
        <taxon>Peptostreptococcales</taxon>
        <taxon>Peptostreptococcaceae</taxon>
        <taxon>Clostridioides</taxon>
    </lineage>
</organism>
<keyword evidence="1" id="KW-0812">Transmembrane</keyword>
<dbReference type="GO" id="GO:0080120">
    <property type="term" value="P:CAAX-box protein maturation"/>
    <property type="evidence" value="ECO:0007669"/>
    <property type="project" value="UniProtKB-ARBA"/>
</dbReference>
<keyword evidence="3" id="KW-0482">Metalloprotease</keyword>
<dbReference type="GO" id="GO:0004175">
    <property type="term" value="F:endopeptidase activity"/>
    <property type="evidence" value="ECO:0007669"/>
    <property type="project" value="UniProtKB-ARBA"/>
</dbReference>
<feature type="transmembrane region" description="Helical" evidence="1">
    <location>
        <begin position="214"/>
        <end position="233"/>
    </location>
</feature>
<dbReference type="Pfam" id="PF02517">
    <property type="entry name" value="Rce1-like"/>
    <property type="match status" value="1"/>
</dbReference>
<dbReference type="InterPro" id="IPR003675">
    <property type="entry name" value="Rce1/LyrA-like_dom"/>
</dbReference>
<comment type="caution">
    <text evidence="3">The sequence shown here is derived from an EMBL/GenBank/DDBJ whole genome shotgun (WGS) entry which is preliminary data.</text>
</comment>
<feature type="domain" description="CAAX prenyl protease 2/Lysostaphin resistance protein A-like" evidence="2">
    <location>
        <begin position="125"/>
        <end position="226"/>
    </location>
</feature>
<protein>
    <submittedName>
        <fullName evidence="3">CPBP family intramembrane metalloprotease</fullName>
    </submittedName>
</protein>
<evidence type="ECO:0000256" key="1">
    <source>
        <dbReference type="SAM" id="Phobius"/>
    </source>
</evidence>
<keyword evidence="1" id="KW-1133">Transmembrane helix</keyword>
<proteinExistence type="predicted"/>
<sequence length="234" mass="26668">MFNIELENKEYKLLCKNYSKNDGVKAIFLYLVIMLVLFLQGYLYKTNLSPTILNVLQGIFSTLILFIGLGFVLFSKEKLNTIGITRKNLKQSLFYGILGATILIIFIILFNKVIEGKKVVFLFPTITTAITFIVTAISEEVVFRGYIQTRLTGLIQNNIITSCINAFLFLSTHYPVRWAASGFSVTILSGFYVVCLILLHFVCDLVYRKTNCIWGSYLLHVLYNVFTSILIFSI</sequence>
<feature type="transmembrane region" description="Helical" evidence="1">
    <location>
        <begin position="26"/>
        <end position="43"/>
    </location>
</feature>
<dbReference type="GO" id="GO:0008237">
    <property type="term" value="F:metallopeptidase activity"/>
    <property type="evidence" value="ECO:0007669"/>
    <property type="project" value="UniProtKB-KW"/>
</dbReference>
<gene>
    <name evidence="3" type="ORF">KRQ00_002803</name>
</gene>
<dbReference type="RefSeq" id="WP_003427480.1">
    <property type="nucleotide sequence ID" value="NZ_AP025558.1"/>
</dbReference>
<feature type="transmembrane region" description="Helical" evidence="1">
    <location>
        <begin position="120"/>
        <end position="142"/>
    </location>
</feature>
<keyword evidence="1" id="KW-0472">Membrane</keyword>
<evidence type="ECO:0000313" key="3">
    <source>
        <dbReference type="EMBL" id="HBH2621021.1"/>
    </source>
</evidence>